<dbReference type="AlphaFoldDB" id="A0A7X6MW20"/>
<evidence type="ECO:0000313" key="2">
    <source>
        <dbReference type="EMBL" id="NKZ15476.1"/>
    </source>
</evidence>
<evidence type="ECO:0000256" key="1">
    <source>
        <dbReference type="SAM" id="MobiDB-lite"/>
    </source>
</evidence>
<accession>A0A7X6MW20</accession>
<dbReference type="Proteomes" id="UP000518188">
    <property type="component" value="Unassembled WGS sequence"/>
</dbReference>
<feature type="compositionally biased region" description="Low complexity" evidence="1">
    <location>
        <begin position="462"/>
        <end position="476"/>
    </location>
</feature>
<feature type="compositionally biased region" description="Basic and acidic residues" evidence="1">
    <location>
        <begin position="566"/>
        <end position="581"/>
    </location>
</feature>
<dbReference type="EMBL" id="JAAXPJ010000019">
    <property type="protein sequence ID" value="NKZ15476.1"/>
    <property type="molecule type" value="Genomic_DNA"/>
</dbReference>
<dbReference type="NCBIfam" id="NF033942">
    <property type="entry name" value="GjpA"/>
    <property type="match status" value="1"/>
</dbReference>
<organism evidence="2 3">
    <name type="scientific">Mycolicibacterium septicum DSM 44393</name>
    <dbReference type="NCBI Taxonomy" id="1341646"/>
    <lineage>
        <taxon>Bacteria</taxon>
        <taxon>Bacillati</taxon>
        <taxon>Actinomycetota</taxon>
        <taxon>Actinomycetes</taxon>
        <taxon>Mycobacteriales</taxon>
        <taxon>Mycobacteriaceae</taxon>
        <taxon>Mycolicibacterium</taxon>
    </lineage>
</organism>
<reference evidence="2 3" key="1">
    <citation type="submission" date="2020-04" db="EMBL/GenBank/DDBJ databases">
        <title>MicrobeNet Type strains.</title>
        <authorList>
            <person name="Nicholson A.C."/>
        </authorList>
    </citation>
    <scope>NUCLEOTIDE SEQUENCE [LARGE SCALE GENOMIC DNA]</scope>
    <source>
        <strain evidence="2 3">ATCC 700731</strain>
    </source>
</reference>
<feature type="region of interest" description="Disordered" evidence="1">
    <location>
        <begin position="456"/>
        <end position="581"/>
    </location>
</feature>
<sequence>MHLVAQPHTAVGAKQEVNRHWLTAGAVLASAAVIAAAPGIAPVPAGVQHDVQAGAVRLTAGWDPFAPLQAAFDTAKASGTILADNFLLAPGVGLQQAIANQLGYAKQLFDDPSSFEAVSQQFAANVMKVATGLTLIGADEATKDAVLKHTLGGLHGMALDMFPSFLADGVDVDTFSAVMGILASPLSGVLIGSIGPVVSPAVALLNSAVAISNALQAGDSTTALSSLLGVPAGMVDAFLNGANLNLDALAPMINNAGLIKDTVAIDGINIAFGGLLTTGSTDRSTYEYTDEDGNKVTIPSVGGSIFNSLGLDIKFAGIPISVKGEAVGPIGALQGLSQTVGVLLGNGWDDWDGKGNAPAPKPPLFGLQPLAAGDIFSDTAESAGVTKLRDMLKTAAVNDIVKKLQGLTPGTEAAADSATAVAATVDGTDTAASTGVAAATELTHATTNKTVAVSVEKPSAPAPAEGATTTPVAEETGATDEKAGAPTESADDATAAGKTTSKVQTGVKAPKTRAATTTDKTPRSNLVKGVKDAVKNVRNGLGANSGRKSGESTSSSSGSSTGSDSPAKKDAGSNSKHDDKK</sequence>
<name>A0A7X6MW20_9MYCO</name>
<protein>
    <submittedName>
        <fullName evidence="2">Outer membrane porin GjpA</fullName>
    </submittedName>
</protein>
<evidence type="ECO:0000313" key="3">
    <source>
        <dbReference type="Proteomes" id="UP000518188"/>
    </source>
</evidence>
<dbReference type="InterPro" id="IPR049934">
    <property type="entry name" value="GjpA-like"/>
</dbReference>
<feature type="compositionally biased region" description="Low complexity" evidence="1">
    <location>
        <begin position="545"/>
        <end position="565"/>
    </location>
</feature>
<proteinExistence type="predicted"/>
<dbReference type="RefSeq" id="WP_162563118.1">
    <property type="nucleotide sequence ID" value="NZ_HG322951.1"/>
</dbReference>
<gene>
    <name evidence="2" type="primary">gjpA</name>
    <name evidence="2" type="ORF">HGA11_31355</name>
</gene>
<comment type="caution">
    <text evidence="2">The sequence shown here is derived from an EMBL/GenBank/DDBJ whole genome shotgun (WGS) entry which is preliminary data.</text>
</comment>